<dbReference type="PANTHER" id="PTHR35271:SF1">
    <property type="entry name" value="ABC TRANSPORTER, SUBSTRATE-BINDING LIPOPROTEIN"/>
    <property type="match status" value="1"/>
</dbReference>
<protein>
    <submittedName>
        <fullName evidence="2">ABC transporter permease</fullName>
    </submittedName>
</protein>
<keyword evidence="1" id="KW-0732">Signal</keyword>
<dbReference type="InterPro" id="IPR007487">
    <property type="entry name" value="ABC_transpt-TYRBP-like"/>
</dbReference>
<organism evidence="2 3">
    <name type="scientific">Pseudaminobacter soli</name>
    <name type="common">ex Li et al. 2025</name>
    <dbReference type="NCBI Taxonomy" id="1295366"/>
    <lineage>
        <taxon>Bacteria</taxon>
        <taxon>Pseudomonadati</taxon>
        <taxon>Pseudomonadota</taxon>
        <taxon>Alphaproteobacteria</taxon>
        <taxon>Hyphomicrobiales</taxon>
        <taxon>Phyllobacteriaceae</taxon>
        <taxon>Pseudaminobacter</taxon>
    </lineage>
</organism>
<dbReference type="Pfam" id="PF04392">
    <property type="entry name" value="ABC_sub_bind"/>
    <property type="match status" value="1"/>
</dbReference>
<proteinExistence type="predicted"/>
<dbReference type="CDD" id="cd06325">
    <property type="entry name" value="PBP1_ABC_unchar_transporter"/>
    <property type="match status" value="1"/>
</dbReference>
<dbReference type="EMBL" id="PXYL01000016">
    <property type="protein sequence ID" value="PSJ56903.1"/>
    <property type="molecule type" value="Genomic_DNA"/>
</dbReference>
<dbReference type="InterPro" id="IPR028082">
    <property type="entry name" value="Peripla_BP_I"/>
</dbReference>
<dbReference type="Proteomes" id="UP000240653">
    <property type="component" value="Unassembled WGS sequence"/>
</dbReference>
<dbReference type="AlphaFoldDB" id="A0A2P7S369"/>
<evidence type="ECO:0000313" key="3">
    <source>
        <dbReference type="Proteomes" id="UP000240653"/>
    </source>
</evidence>
<name>A0A2P7S369_9HYPH</name>
<accession>A0A2P7S369</accession>
<evidence type="ECO:0000256" key="1">
    <source>
        <dbReference type="SAM" id="SignalP"/>
    </source>
</evidence>
<sequence>MQSSRTKWCRKVLTAVGVSIGALATSSAALGTAAAAEKFVALTQIVDHPSIDAIRKGFEDGLAARGFVPGKTVKWEVQSAQGSPATAAQIARKFVGDEPDVIVAIGTPSAQALAAATKSIPIVFAGLSDPIGAKLVESIEHPGHNVTGSAQYAPVGHQLDLVKELVPAVSRIGVIYNPGEANSVAVLARIKQEAQSRGIEIVEATANRSSDVAASAQSLVGKVDVLFVPQDNTAVSALESIIQVAYSAKIPFFASDSGSVERGALASVGMDEQIIGELAGQIAADILEGKKPRDIPVALGDKTSLAINLKSAKRMGVTVPDAVVARALHVVE</sequence>
<dbReference type="OrthoDB" id="9776955at2"/>
<evidence type="ECO:0000313" key="2">
    <source>
        <dbReference type="EMBL" id="PSJ56903.1"/>
    </source>
</evidence>
<dbReference type="SUPFAM" id="SSF53822">
    <property type="entry name" value="Periplasmic binding protein-like I"/>
    <property type="match status" value="1"/>
</dbReference>
<dbReference type="Gene3D" id="3.40.50.2300">
    <property type="match status" value="2"/>
</dbReference>
<reference evidence="2 3" key="1">
    <citation type="submission" date="2018-03" db="EMBL/GenBank/DDBJ databases">
        <title>The draft genome of Mesorhizobium soli JCM 19897.</title>
        <authorList>
            <person name="Li L."/>
            <person name="Liu L."/>
            <person name="Liang L."/>
            <person name="Wang T."/>
            <person name="Zhang X."/>
        </authorList>
    </citation>
    <scope>NUCLEOTIDE SEQUENCE [LARGE SCALE GENOMIC DNA]</scope>
    <source>
        <strain evidence="2 3">JCM 19897</strain>
    </source>
</reference>
<comment type="caution">
    <text evidence="2">The sequence shown here is derived from an EMBL/GenBank/DDBJ whole genome shotgun (WGS) entry which is preliminary data.</text>
</comment>
<keyword evidence="3" id="KW-1185">Reference proteome</keyword>
<feature type="signal peptide" evidence="1">
    <location>
        <begin position="1"/>
        <end position="24"/>
    </location>
</feature>
<dbReference type="PANTHER" id="PTHR35271">
    <property type="entry name" value="ABC TRANSPORTER, SUBSTRATE-BINDING LIPOPROTEIN-RELATED"/>
    <property type="match status" value="1"/>
</dbReference>
<feature type="chain" id="PRO_5015143685" evidence="1">
    <location>
        <begin position="25"/>
        <end position="332"/>
    </location>
</feature>
<gene>
    <name evidence="2" type="ORF">C7I85_23785</name>
</gene>